<dbReference type="EMBL" id="MU001497">
    <property type="protein sequence ID" value="KAF2446932.1"/>
    <property type="molecule type" value="Genomic_DNA"/>
</dbReference>
<dbReference type="OrthoDB" id="17560at2759"/>
<gene>
    <name evidence="2" type="ORF">P171DRAFT_429879</name>
</gene>
<evidence type="ECO:0000313" key="3">
    <source>
        <dbReference type="Proteomes" id="UP000799764"/>
    </source>
</evidence>
<feature type="domain" description="Dienelactone hydrolase" evidence="1">
    <location>
        <begin position="27"/>
        <end position="291"/>
    </location>
</feature>
<dbReference type="SUPFAM" id="SSF53474">
    <property type="entry name" value="alpha/beta-Hydrolases"/>
    <property type="match status" value="1"/>
</dbReference>
<dbReference type="Pfam" id="PF01738">
    <property type="entry name" value="DLH"/>
    <property type="match status" value="1"/>
</dbReference>
<proteinExistence type="predicted"/>
<dbReference type="GO" id="GO:0016787">
    <property type="term" value="F:hydrolase activity"/>
    <property type="evidence" value="ECO:0007669"/>
    <property type="project" value="InterPro"/>
</dbReference>
<dbReference type="PANTHER" id="PTHR17630:SF105">
    <property type="entry name" value="DIENELACTONE HYDROLASE FAMILY PROTEIN (AFU_ORTHOLOGUE AFUA_4G08790)"/>
    <property type="match status" value="1"/>
</dbReference>
<dbReference type="Proteomes" id="UP000799764">
    <property type="component" value="Unassembled WGS sequence"/>
</dbReference>
<dbReference type="Gene3D" id="3.40.50.1820">
    <property type="entry name" value="alpha/beta hydrolase"/>
    <property type="match status" value="1"/>
</dbReference>
<dbReference type="InterPro" id="IPR029058">
    <property type="entry name" value="AB_hydrolase_fold"/>
</dbReference>
<sequence>MSCPDCFRGGVVTGDPKGTIETLYGVPTYVASPQDTFSSLSTIVYFTDAFGLDLVNNKVLADAYASATGVRVLVPDIIPGGPVPVWLLDTMETVMGSVSLFDVSGQVKRFLSLCSMIWQFVPFLYRARPTLPTAFNACLDYARKVKADLPAGGKLGLAGFCWGGYPTVNLCAQAAREGGDERLVDAAFAAHPSALSAPDNIVDAVLKFKSPLSIAHAENDFNLKTPAVEEAEATLRQKAGEGEGEDGYNYQFKTYKGVDHGFAVRAKPGDEAAARAADEAKEQAIQWFKKFL</sequence>
<protein>
    <submittedName>
        <fullName evidence="2">Alpha/beta-hydrolase</fullName>
    </submittedName>
</protein>
<dbReference type="InterPro" id="IPR002925">
    <property type="entry name" value="Dienelactn_hydro"/>
</dbReference>
<evidence type="ECO:0000313" key="2">
    <source>
        <dbReference type="EMBL" id="KAF2446932.1"/>
    </source>
</evidence>
<dbReference type="AlphaFoldDB" id="A0A9P4UF71"/>
<accession>A0A9P4UF71</accession>
<reference evidence="2" key="1">
    <citation type="journal article" date="2020" name="Stud. Mycol.">
        <title>101 Dothideomycetes genomes: a test case for predicting lifestyles and emergence of pathogens.</title>
        <authorList>
            <person name="Haridas S."/>
            <person name="Albert R."/>
            <person name="Binder M."/>
            <person name="Bloem J."/>
            <person name="Labutti K."/>
            <person name="Salamov A."/>
            <person name="Andreopoulos B."/>
            <person name="Baker S."/>
            <person name="Barry K."/>
            <person name="Bills G."/>
            <person name="Bluhm B."/>
            <person name="Cannon C."/>
            <person name="Castanera R."/>
            <person name="Culley D."/>
            <person name="Daum C."/>
            <person name="Ezra D."/>
            <person name="Gonzalez J."/>
            <person name="Henrissat B."/>
            <person name="Kuo A."/>
            <person name="Liang C."/>
            <person name="Lipzen A."/>
            <person name="Lutzoni F."/>
            <person name="Magnuson J."/>
            <person name="Mondo S."/>
            <person name="Nolan M."/>
            <person name="Ohm R."/>
            <person name="Pangilinan J."/>
            <person name="Park H.-J."/>
            <person name="Ramirez L."/>
            <person name="Alfaro M."/>
            <person name="Sun H."/>
            <person name="Tritt A."/>
            <person name="Yoshinaga Y."/>
            <person name="Zwiers L.-H."/>
            <person name="Turgeon B."/>
            <person name="Goodwin S."/>
            <person name="Spatafora J."/>
            <person name="Crous P."/>
            <person name="Grigoriev I."/>
        </authorList>
    </citation>
    <scope>NUCLEOTIDE SEQUENCE</scope>
    <source>
        <strain evidence="2">CBS 690.94</strain>
    </source>
</reference>
<comment type="caution">
    <text evidence="2">The sequence shown here is derived from an EMBL/GenBank/DDBJ whole genome shotgun (WGS) entry which is preliminary data.</text>
</comment>
<name>A0A9P4UF71_9PLEO</name>
<dbReference type="PANTHER" id="PTHR17630">
    <property type="entry name" value="DIENELACTONE HYDROLASE"/>
    <property type="match status" value="1"/>
</dbReference>
<keyword evidence="3" id="KW-1185">Reference proteome</keyword>
<organism evidence="2 3">
    <name type="scientific">Karstenula rhodostoma CBS 690.94</name>
    <dbReference type="NCBI Taxonomy" id="1392251"/>
    <lineage>
        <taxon>Eukaryota</taxon>
        <taxon>Fungi</taxon>
        <taxon>Dikarya</taxon>
        <taxon>Ascomycota</taxon>
        <taxon>Pezizomycotina</taxon>
        <taxon>Dothideomycetes</taxon>
        <taxon>Pleosporomycetidae</taxon>
        <taxon>Pleosporales</taxon>
        <taxon>Massarineae</taxon>
        <taxon>Didymosphaeriaceae</taxon>
        <taxon>Karstenula</taxon>
    </lineage>
</organism>
<evidence type="ECO:0000259" key="1">
    <source>
        <dbReference type="Pfam" id="PF01738"/>
    </source>
</evidence>